<dbReference type="InterPro" id="IPR008972">
    <property type="entry name" value="Cupredoxin"/>
</dbReference>
<dbReference type="CDD" id="cd13900">
    <property type="entry name" value="CuRO_3_Tth-MCO_like"/>
    <property type="match status" value="1"/>
</dbReference>
<dbReference type="OrthoDB" id="345021at2"/>
<dbReference type="PROSITE" id="PS51318">
    <property type="entry name" value="TAT"/>
    <property type="match status" value="1"/>
</dbReference>
<dbReference type="InterPro" id="IPR011707">
    <property type="entry name" value="Cu-oxidase-like_N"/>
</dbReference>
<dbReference type="SUPFAM" id="SSF49503">
    <property type="entry name" value="Cupredoxins"/>
    <property type="match status" value="3"/>
</dbReference>
<dbReference type="GO" id="GO:0005507">
    <property type="term" value="F:copper ion binding"/>
    <property type="evidence" value="ECO:0007669"/>
    <property type="project" value="InterPro"/>
</dbReference>
<evidence type="ECO:0000259" key="4">
    <source>
        <dbReference type="Pfam" id="PF07731"/>
    </source>
</evidence>
<dbReference type="InterPro" id="IPR002355">
    <property type="entry name" value="Cu_oxidase_Cu_BS"/>
</dbReference>
<dbReference type="PANTHER" id="PTHR11709">
    <property type="entry name" value="MULTI-COPPER OXIDASE"/>
    <property type="match status" value="1"/>
</dbReference>
<dbReference type="Gene3D" id="2.60.40.420">
    <property type="entry name" value="Cupredoxins - blue copper proteins"/>
    <property type="match status" value="3"/>
</dbReference>
<keyword evidence="6" id="KW-0946">Virion</keyword>
<evidence type="ECO:0000313" key="6">
    <source>
        <dbReference type="EMBL" id="SOE63814.1"/>
    </source>
</evidence>
<reference evidence="6 7" key="1">
    <citation type="submission" date="2017-09" db="EMBL/GenBank/DDBJ databases">
        <authorList>
            <person name="Ehlers B."/>
            <person name="Leendertz F.H."/>
        </authorList>
    </citation>
    <scope>NUCLEOTIDE SEQUENCE [LARGE SCALE GENOMIC DNA]</scope>
    <source>
        <strain evidence="6 7">CGMCC 1.05381</strain>
    </source>
</reference>
<evidence type="ECO:0000256" key="2">
    <source>
        <dbReference type="ARBA" id="ARBA00023002"/>
    </source>
</evidence>
<keyword evidence="6" id="KW-0167">Capsid protein</keyword>
<name>A0A2C8ZGZ6_9MICO</name>
<dbReference type="Proteomes" id="UP000219440">
    <property type="component" value="Unassembled WGS sequence"/>
</dbReference>
<organism evidence="6 7">
    <name type="scientific">Salinibacterium xinjiangense</name>
    <dbReference type="NCBI Taxonomy" id="386302"/>
    <lineage>
        <taxon>Bacteria</taxon>
        <taxon>Bacillati</taxon>
        <taxon>Actinomycetota</taxon>
        <taxon>Actinomycetes</taxon>
        <taxon>Micrococcales</taxon>
        <taxon>Microbacteriaceae</taxon>
        <taxon>Salinibacterium</taxon>
    </lineage>
</organism>
<dbReference type="GO" id="GO:0051301">
    <property type="term" value="P:cell division"/>
    <property type="evidence" value="ECO:0007669"/>
    <property type="project" value="UniProtKB-KW"/>
</dbReference>
<dbReference type="AlphaFoldDB" id="A0A2C8ZGZ6"/>
<dbReference type="InterPro" id="IPR045087">
    <property type="entry name" value="Cu-oxidase_fam"/>
</dbReference>
<dbReference type="GO" id="GO:0016491">
    <property type="term" value="F:oxidoreductase activity"/>
    <property type="evidence" value="ECO:0007669"/>
    <property type="project" value="UniProtKB-KW"/>
</dbReference>
<feature type="domain" description="Plastocyanin-like" evidence="5">
    <location>
        <begin position="72"/>
        <end position="183"/>
    </location>
</feature>
<proteinExistence type="predicted"/>
<protein>
    <submittedName>
        <fullName evidence="6">Multicopper oxidase with three cupredoxin domains (Includes cell division protein FtsP and spore coat protein CotA)</fullName>
    </submittedName>
</protein>
<evidence type="ECO:0000259" key="5">
    <source>
        <dbReference type="Pfam" id="PF07732"/>
    </source>
</evidence>
<evidence type="ECO:0000313" key="7">
    <source>
        <dbReference type="Proteomes" id="UP000219440"/>
    </source>
</evidence>
<dbReference type="CDD" id="cd13881">
    <property type="entry name" value="CuRO_2_McoC_like"/>
    <property type="match status" value="1"/>
</dbReference>
<keyword evidence="6" id="KW-0132">Cell division</keyword>
<keyword evidence="2" id="KW-0560">Oxidoreductase</keyword>
<gene>
    <name evidence="6" type="ORF">SAMN06296378_1276</name>
</gene>
<keyword evidence="1" id="KW-0479">Metal-binding</keyword>
<evidence type="ECO:0000259" key="3">
    <source>
        <dbReference type="Pfam" id="PF00394"/>
    </source>
</evidence>
<feature type="domain" description="Plastocyanin-like" evidence="4">
    <location>
        <begin position="379"/>
        <end position="483"/>
    </location>
</feature>
<dbReference type="EMBL" id="OCST01000003">
    <property type="protein sequence ID" value="SOE63814.1"/>
    <property type="molecule type" value="Genomic_DNA"/>
</dbReference>
<dbReference type="PROSITE" id="PS00080">
    <property type="entry name" value="MULTICOPPER_OXIDASE2"/>
    <property type="match status" value="1"/>
</dbReference>
<dbReference type="CDD" id="cd13853">
    <property type="entry name" value="CuRO_1_Tth-MCO_like"/>
    <property type="match status" value="1"/>
</dbReference>
<accession>A0A2C8ZGZ6</accession>
<dbReference type="Pfam" id="PF00394">
    <property type="entry name" value="Cu-oxidase"/>
    <property type="match status" value="1"/>
</dbReference>
<feature type="domain" description="Plastocyanin-like" evidence="3">
    <location>
        <begin position="218"/>
        <end position="297"/>
    </location>
</feature>
<dbReference type="Pfam" id="PF07731">
    <property type="entry name" value="Cu-oxidase_2"/>
    <property type="match status" value="1"/>
</dbReference>
<dbReference type="PANTHER" id="PTHR11709:SF2">
    <property type="entry name" value="MULTICOPPER OXIDASE LPR1"/>
    <property type="match status" value="1"/>
</dbReference>
<dbReference type="InterPro" id="IPR011706">
    <property type="entry name" value="Cu-oxidase_C"/>
</dbReference>
<evidence type="ECO:0000256" key="1">
    <source>
        <dbReference type="ARBA" id="ARBA00022723"/>
    </source>
</evidence>
<keyword evidence="7" id="KW-1185">Reference proteome</keyword>
<dbReference type="InterPro" id="IPR006311">
    <property type="entry name" value="TAT_signal"/>
</dbReference>
<dbReference type="Pfam" id="PF07732">
    <property type="entry name" value="Cu-oxidase_3"/>
    <property type="match status" value="1"/>
</dbReference>
<dbReference type="InterPro" id="IPR001117">
    <property type="entry name" value="Cu-oxidase_2nd"/>
</dbReference>
<keyword evidence="6" id="KW-0131">Cell cycle</keyword>
<sequence length="484" mass="51014">MEPMTRRSALTLGGVGAAFVLAGGAGLVSVWSTRSEPGSSRTTGTEVLQPALIRSTNGALDVTLTAAASAVVIGGTTVNAFTYNGSVPGPTLLVRPGDTLSVTMTNQLDDPTNLHTHGLHVSPKGSGDNVFRRIDAGATAEYRYEIPLDHPPGVFWYHPHHHGMAAQQVFAGLYGAIIVDDTAQIPATVERVLIVSDVTFDAFGTIPVASQMDRMRGREGTTVLLNGQVNPTIAAHPGERERWRIVNACTSRYLDLRLDGQALQLLGNDSGRFGSPRDVDSLSLMPGSRADVLVTMAGGTSVLQALPVDRGSSAGMMGGGTPSGSSITLATLNVAGAVAAPLARAPGSDPRDLRSESLDGERTLTLAMGGAGMGGSMMRFTIDGRAFDPGRIDQSVAAGTIEEWTIVNTSSMDHPFHLHVWPMQVIEVGDQVVDEPTWQDVVNVPARSSSRVRIAFEDFTGTSVYHCHILDHEDNGMMGVISVG</sequence>